<organism evidence="2 3">
    <name type="scientific">Prorocentrum cordatum</name>
    <dbReference type="NCBI Taxonomy" id="2364126"/>
    <lineage>
        <taxon>Eukaryota</taxon>
        <taxon>Sar</taxon>
        <taxon>Alveolata</taxon>
        <taxon>Dinophyceae</taxon>
        <taxon>Prorocentrales</taxon>
        <taxon>Prorocentraceae</taxon>
        <taxon>Prorocentrum</taxon>
    </lineage>
</organism>
<evidence type="ECO:0000313" key="2">
    <source>
        <dbReference type="EMBL" id="CAK0809988.1"/>
    </source>
</evidence>
<protein>
    <submittedName>
        <fullName evidence="2">Uncharacterized protein</fullName>
    </submittedName>
</protein>
<feature type="region of interest" description="Disordered" evidence="1">
    <location>
        <begin position="284"/>
        <end position="372"/>
    </location>
</feature>
<feature type="compositionally biased region" description="Gly residues" evidence="1">
    <location>
        <begin position="341"/>
        <end position="355"/>
    </location>
</feature>
<feature type="compositionally biased region" description="Low complexity" evidence="1">
    <location>
        <begin position="301"/>
        <end position="311"/>
    </location>
</feature>
<evidence type="ECO:0000256" key="1">
    <source>
        <dbReference type="SAM" id="MobiDB-lite"/>
    </source>
</evidence>
<dbReference type="Proteomes" id="UP001189429">
    <property type="component" value="Unassembled WGS sequence"/>
</dbReference>
<accession>A0ABN9QUL2</accession>
<keyword evidence="3" id="KW-1185">Reference proteome</keyword>
<gene>
    <name evidence="2" type="ORF">PCOR1329_LOCUS15092</name>
</gene>
<dbReference type="EMBL" id="CAUYUJ010004547">
    <property type="protein sequence ID" value="CAK0809988.1"/>
    <property type="molecule type" value="Genomic_DNA"/>
</dbReference>
<proteinExistence type="predicted"/>
<evidence type="ECO:0000313" key="3">
    <source>
        <dbReference type="Proteomes" id="UP001189429"/>
    </source>
</evidence>
<reference evidence="2" key="1">
    <citation type="submission" date="2023-10" db="EMBL/GenBank/DDBJ databases">
        <authorList>
            <person name="Chen Y."/>
            <person name="Shah S."/>
            <person name="Dougan E. K."/>
            <person name="Thang M."/>
            <person name="Chan C."/>
        </authorList>
    </citation>
    <scope>NUCLEOTIDE SEQUENCE [LARGE SCALE GENOMIC DNA]</scope>
</reference>
<comment type="caution">
    <text evidence="2">The sequence shown here is derived from an EMBL/GenBank/DDBJ whole genome shotgun (WGS) entry which is preliminary data.</text>
</comment>
<feature type="region of interest" description="Disordered" evidence="1">
    <location>
        <begin position="1"/>
        <end position="49"/>
    </location>
</feature>
<name>A0ABN9QUL2_9DINO</name>
<feature type="compositionally biased region" description="Low complexity" evidence="1">
    <location>
        <begin position="321"/>
        <end position="340"/>
    </location>
</feature>
<sequence>MWCPFAAPSSEVDDAHPQPPHADEDELLPLQPPPRVPAFDKEVANGRPSDWNQRAETFYWSRKTAHRCPDFARPRADVAHVMEFFAARPGPDGAAVSARLGPPEARGSCWFRCEWVGPGGGKSALEKLQAEGWVRAWHGCKMESVYSILYHGRFCESGRSGRGDRFFDYGEGVYLHRDRLAHKTQFYSRFTPFLGNGTYVSAIFECLVNREDKVQTFNGTDQWINRSRSVRLSALWLCCRTKRDMVPGDEVAAEWVPEMEANPHHTEWDASARDRGASSFADWLVPRPAAARGRSRRADRAQSSGPAGAAPPGEPAPAPPQWQEAAAGPARSAVAERLAGGPAGRGEEGGGGPPGGAAPAPPPGPAGQEPLAETRDACAAQAPAMSPRALDVVASCTLELAQAHGVDAKKGFEFTAEKLLRAGLGSAEALAAATDTAWPLDRKGRQVLPEPLRNMLRERARLLRVSEEDSLDRQKGS</sequence>